<dbReference type="FunFam" id="3.40.50.300:FF:000225">
    <property type="entry name" value="Thymidylate kinase"/>
    <property type="match status" value="1"/>
</dbReference>
<evidence type="ECO:0000259" key="12">
    <source>
        <dbReference type="Pfam" id="PF02223"/>
    </source>
</evidence>
<dbReference type="InterPro" id="IPR039430">
    <property type="entry name" value="Thymidylate_kin-like_dom"/>
</dbReference>
<dbReference type="Gene3D" id="3.40.50.300">
    <property type="entry name" value="P-loop containing nucleotide triphosphate hydrolases"/>
    <property type="match status" value="1"/>
</dbReference>
<dbReference type="Pfam" id="PF02223">
    <property type="entry name" value="Thymidylate_kin"/>
    <property type="match status" value="1"/>
</dbReference>
<dbReference type="GO" id="GO:0006227">
    <property type="term" value="P:dUDP biosynthetic process"/>
    <property type="evidence" value="ECO:0007669"/>
    <property type="project" value="TreeGrafter"/>
</dbReference>
<proteinExistence type="inferred from homology"/>
<dbReference type="PANTHER" id="PTHR10344">
    <property type="entry name" value="THYMIDYLATE KINASE"/>
    <property type="match status" value="1"/>
</dbReference>
<feature type="domain" description="Thymidylate kinase-like" evidence="12">
    <location>
        <begin position="10"/>
        <end position="199"/>
    </location>
</feature>
<dbReference type="Proteomes" id="UP000230556">
    <property type="component" value="Unassembled WGS sequence"/>
</dbReference>
<dbReference type="GO" id="GO:0006235">
    <property type="term" value="P:dTTP biosynthetic process"/>
    <property type="evidence" value="ECO:0007669"/>
    <property type="project" value="UniProtKB-UniRule"/>
</dbReference>
<organism evidence="13 14">
    <name type="scientific">Candidatus Collierbacteria bacterium CG17_big_fil_post_rev_8_21_14_2_50_45_7</name>
    <dbReference type="NCBI Taxonomy" id="1974536"/>
    <lineage>
        <taxon>Bacteria</taxon>
        <taxon>Candidatus Collieribacteriota</taxon>
    </lineage>
</organism>
<evidence type="ECO:0000256" key="9">
    <source>
        <dbReference type="ARBA" id="ARBA00048743"/>
    </source>
</evidence>
<dbReference type="GO" id="GO:0006233">
    <property type="term" value="P:dTDP biosynthetic process"/>
    <property type="evidence" value="ECO:0007669"/>
    <property type="project" value="InterPro"/>
</dbReference>
<dbReference type="CDD" id="cd01672">
    <property type="entry name" value="TMPK"/>
    <property type="match status" value="1"/>
</dbReference>
<comment type="caution">
    <text evidence="13">The sequence shown here is derived from an EMBL/GenBank/DDBJ whole genome shotgun (WGS) entry which is preliminary data.</text>
</comment>
<keyword evidence="4 11" id="KW-0808">Transferase</keyword>
<dbReference type="GO" id="GO:0005829">
    <property type="term" value="C:cytosol"/>
    <property type="evidence" value="ECO:0007669"/>
    <property type="project" value="TreeGrafter"/>
</dbReference>
<evidence type="ECO:0000256" key="8">
    <source>
        <dbReference type="ARBA" id="ARBA00022840"/>
    </source>
</evidence>
<keyword evidence="8 11" id="KW-0067">ATP-binding</keyword>
<dbReference type="GO" id="GO:0005524">
    <property type="term" value="F:ATP binding"/>
    <property type="evidence" value="ECO:0007669"/>
    <property type="project" value="UniProtKB-UniRule"/>
</dbReference>
<dbReference type="NCBIfam" id="TIGR00041">
    <property type="entry name" value="DTMP_kinase"/>
    <property type="match status" value="1"/>
</dbReference>
<evidence type="ECO:0000256" key="1">
    <source>
        <dbReference type="ARBA" id="ARBA00009776"/>
    </source>
</evidence>
<reference evidence="14" key="1">
    <citation type="submission" date="2017-09" db="EMBL/GenBank/DDBJ databases">
        <title>Depth-based differentiation of microbial function through sediment-hosted aquifers and enrichment of novel symbionts in the deep terrestrial subsurface.</title>
        <authorList>
            <person name="Probst A.J."/>
            <person name="Ladd B."/>
            <person name="Jarett J.K."/>
            <person name="Geller-Mcgrath D.E."/>
            <person name="Sieber C.M.K."/>
            <person name="Emerson J.B."/>
            <person name="Anantharaman K."/>
            <person name="Thomas B.C."/>
            <person name="Malmstrom R."/>
            <person name="Stieglmeier M."/>
            <person name="Klingl A."/>
            <person name="Woyke T."/>
            <person name="Ryan C.M."/>
            <person name="Banfield J.F."/>
        </authorList>
    </citation>
    <scope>NUCLEOTIDE SEQUENCE [LARGE SCALE GENOMIC DNA]</scope>
</reference>
<evidence type="ECO:0000256" key="4">
    <source>
        <dbReference type="ARBA" id="ARBA00022679"/>
    </source>
</evidence>
<evidence type="ECO:0000256" key="11">
    <source>
        <dbReference type="HAMAP-Rule" id="MF_00165"/>
    </source>
</evidence>
<evidence type="ECO:0000256" key="2">
    <source>
        <dbReference type="ARBA" id="ARBA00012980"/>
    </source>
</evidence>
<feature type="binding site" evidence="11">
    <location>
        <begin position="12"/>
        <end position="19"/>
    </location>
    <ligand>
        <name>ATP</name>
        <dbReference type="ChEBI" id="CHEBI:30616"/>
    </ligand>
</feature>
<evidence type="ECO:0000256" key="7">
    <source>
        <dbReference type="ARBA" id="ARBA00022777"/>
    </source>
</evidence>
<dbReference type="SUPFAM" id="SSF52540">
    <property type="entry name" value="P-loop containing nucleoside triphosphate hydrolases"/>
    <property type="match status" value="1"/>
</dbReference>
<evidence type="ECO:0000256" key="5">
    <source>
        <dbReference type="ARBA" id="ARBA00022727"/>
    </source>
</evidence>
<dbReference type="PANTHER" id="PTHR10344:SF4">
    <property type="entry name" value="UMP-CMP KINASE 2, MITOCHONDRIAL"/>
    <property type="match status" value="1"/>
</dbReference>
<dbReference type="AlphaFoldDB" id="A0A2M7FPB5"/>
<keyword evidence="6 11" id="KW-0547">Nucleotide-binding</keyword>
<comment type="function">
    <text evidence="10 11">Phosphorylation of dTMP to form dTDP in both de novo and salvage pathways of dTTP synthesis.</text>
</comment>
<name>A0A2M7FPB5_9BACT</name>
<gene>
    <name evidence="11" type="primary">tmk</name>
    <name evidence="13" type="ORF">COW38_03030</name>
</gene>
<dbReference type="GO" id="GO:0004798">
    <property type="term" value="F:dTMP kinase activity"/>
    <property type="evidence" value="ECO:0007669"/>
    <property type="project" value="UniProtKB-UniRule"/>
</dbReference>
<evidence type="ECO:0000256" key="3">
    <source>
        <dbReference type="ARBA" id="ARBA00017144"/>
    </source>
</evidence>
<evidence type="ECO:0000313" key="14">
    <source>
        <dbReference type="Proteomes" id="UP000230556"/>
    </source>
</evidence>
<protein>
    <recommendedName>
        <fullName evidence="3 11">Thymidylate kinase</fullName>
        <ecNumber evidence="2 11">2.7.4.9</ecNumber>
    </recommendedName>
    <alternativeName>
        <fullName evidence="11">dTMP kinase</fullName>
    </alternativeName>
</protein>
<comment type="similarity">
    <text evidence="1 11">Belongs to the thymidylate kinase family.</text>
</comment>
<evidence type="ECO:0000256" key="10">
    <source>
        <dbReference type="ARBA" id="ARBA00057735"/>
    </source>
</evidence>
<accession>A0A2M7FPB5</accession>
<dbReference type="EMBL" id="PFFO01000129">
    <property type="protein sequence ID" value="PIW07294.1"/>
    <property type="molecule type" value="Genomic_DNA"/>
</dbReference>
<dbReference type="InterPro" id="IPR027417">
    <property type="entry name" value="P-loop_NTPase"/>
</dbReference>
<sequence>MGMQGIFISLEGGEGGGKSTQIVRLREKLEELGKKVVITREPGGTAISEKIRKILLDKANLGMAYSTEVLLFQAARAQVYRELIIPALEMGKWVIADRTGDSSVVYQGIVRDFGVEIIKDLNKLSTKGTIPQLTLLLDVPVELGLARRQGTDKNDRLDLESANFHEKVRQGFLKVAAEESERFVVIDASKSIDEVAKNIWKIVTDKLLHDSPKQMEL</sequence>
<comment type="catalytic activity">
    <reaction evidence="9 11">
        <text>dTMP + ATP = dTDP + ADP</text>
        <dbReference type="Rhea" id="RHEA:13517"/>
        <dbReference type="ChEBI" id="CHEBI:30616"/>
        <dbReference type="ChEBI" id="CHEBI:58369"/>
        <dbReference type="ChEBI" id="CHEBI:63528"/>
        <dbReference type="ChEBI" id="CHEBI:456216"/>
        <dbReference type="EC" id="2.7.4.9"/>
    </reaction>
</comment>
<evidence type="ECO:0000256" key="6">
    <source>
        <dbReference type="ARBA" id="ARBA00022741"/>
    </source>
</evidence>
<dbReference type="EC" id="2.7.4.9" evidence="2 11"/>
<keyword evidence="7 11" id="KW-0418">Kinase</keyword>
<evidence type="ECO:0000313" key="13">
    <source>
        <dbReference type="EMBL" id="PIW07294.1"/>
    </source>
</evidence>
<dbReference type="InterPro" id="IPR018094">
    <property type="entry name" value="Thymidylate_kinase"/>
</dbReference>
<dbReference type="HAMAP" id="MF_00165">
    <property type="entry name" value="Thymidylate_kinase"/>
    <property type="match status" value="1"/>
</dbReference>
<keyword evidence="5 11" id="KW-0545">Nucleotide biosynthesis</keyword>